<evidence type="ECO:0000313" key="2">
    <source>
        <dbReference type="Proteomes" id="UP000499080"/>
    </source>
</evidence>
<comment type="caution">
    <text evidence="1">The sequence shown here is derived from an EMBL/GenBank/DDBJ whole genome shotgun (WGS) entry which is preliminary data.</text>
</comment>
<dbReference type="Proteomes" id="UP000499080">
    <property type="component" value="Unassembled WGS sequence"/>
</dbReference>
<dbReference type="OrthoDB" id="8376162at2759"/>
<proteinExistence type="predicted"/>
<dbReference type="EMBL" id="BGPR01058393">
    <property type="protein sequence ID" value="GBO34556.1"/>
    <property type="molecule type" value="Genomic_DNA"/>
</dbReference>
<sequence length="142" mass="15849">MFFSSLDVPTKSVPLSEYIVLGRPLREINLLRASMKFSVDREVTNSKCTARKTAQVNSKIQDFVPSLRKRRPHKSTPVISKIRASLALSSGRGGVSVVKGRTVNLLRMMHSATLSSQFSTSKNQYFPRNVDASLRLYTSKTS</sequence>
<accession>A0A4Y2WDE0</accession>
<evidence type="ECO:0000313" key="1">
    <source>
        <dbReference type="EMBL" id="GBO34556.1"/>
    </source>
</evidence>
<gene>
    <name evidence="1" type="ORF">AVEN_265387_1</name>
</gene>
<keyword evidence="2" id="KW-1185">Reference proteome</keyword>
<dbReference type="AlphaFoldDB" id="A0A4Y2WDE0"/>
<organism evidence="1 2">
    <name type="scientific">Araneus ventricosus</name>
    <name type="common">Orbweaver spider</name>
    <name type="synonym">Epeira ventricosa</name>
    <dbReference type="NCBI Taxonomy" id="182803"/>
    <lineage>
        <taxon>Eukaryota</taxon>
        <taxon>Metazoa</taxon>
        <taxon>Ecdysozoa</taxon>
        <taxon>Arthropoda</taxon>
        <taxon>Chelicerata</taxon>
        <taxon>Arachnida</taxon>
        <taxon>Araneae</taxon>
        <taxon>Araneomorphae</taxon>
        <taxon>Entelegynae</taxon>
        <taxon>Araneoidea</taxon>
        <taxon>Araneidae</taxon>
        <taxon>Araneus</taxon>
    </lineage>
</organism>
<protein>
    <submittedName>
        <fullName evidence="1">Uncharacterized protein</fullName>
    </submittedName>
</protein>
<name>A0A4Y2WDE0_ARAVE</name>
<reference evidence="1 2" key="1">
    <citation type="journal article" date="2019" name="Sci. Rep.">
        <title>Orb-weaving spider Araneus ventricosus genome elucidates the spidroin gene catalogue.</title>
        <authorList>
            <person name="Kono N."/>
            <person name="Nakamura H."/>
            <person name="Ohtoshi R."/>
            <person name="Moran D.A.P."/>
            <person name="Shinohara A."/>
            <person name="Yoshida Y."/>
            <person name="Fujiwara M."/>
            <person name="Mori M."/>
            <person name="Tomita M."/>
            <person name="Arakawa K."/>
        </authorList>
    </citation>
    <scope>NUCLEOTIDE SEQUENCE [LARGE SCALE GENOMIC DNA]</scope>
</reference>